<dbReference type="AlphaFoldDB" id="A0A2P8GJ74"/>
<dbReference type="OrthoDB" id="9797997at2"/>
<dbReference type="InterPro" id="IPR036515">
    <property type="entry name" value="Transposase_17_sf"/>
</dbReference>
<gene>
    <name evidence="2" type="ORF">CLV60_101376</name>
</gene>
<organism evidence="2 3">
    <name type="scientific">Dyadobacter jiangsuensis</name>
    <dbReference type="NCBI Taxonomy" id="1591085"/>
    <lineage>
        <taxon>Bacteria</taxon>
        <taxon>Pseudomonadati</taxon>
        <taxon>Bacteroidota</taxon>
        <taxon>Cytophagia</taxon>
        <taxon>Cytophagales</taxon>
        <taxon>Spirosomataceae</taxon>
        <taxon>Dyadobacter</taxon>
    </lineage>
</organism>
<accession>A0A2P8GJ74</accession>
<proteinExistence type="predicted"/>
<feature type="domain" description="Transposase IS200-like" evidence="1">
    <location>
        <begin position="5"/>
        <end position="119"/>
    </location>
</feature>
<reference evidence="2 3" key="1">
    <citation type="submission" date="2018-03" db="EMBL/GenBank/DDBJ databases">
        <title>Genomic Encyclopedia of Archaeal and Bacterial Type Strains, Phase II (KMG-II): from individual species to whole genera.</title>
        <authorList>
            <person name="Goeker M."/>
        </authorList>
    </citation>
    <scope>NUCLEOTIDE SEQUENCE [LARGE SCALE GENOMIC DNA]</scope>
    <source>
        <strain evidence="2 3">DSM 29057</strain>
    </source>
</reference>
<dbReference type="Pfam" id="PF01797">
    <property type="entry name" value="Y1_Tnp"/>
    <property type="match status" value="1"/>
</dbReference>
<comment type="caution">
    <text evidence="2">The sequence shown here is derived from an EMBL/GenBank/DDBJ whole genome shotgun (WGS) entry which is preliminary data.</text>
</comment>
<dbReference type="GO" id="GO:0003677">
    <property type="term" value="F:DNA binding"/>
    <property type="evidence" value="ECO:0007669"/>
    <property type="project" value="InterPro"/>
</dbReference>
<dbReference type="SMART" id="SM01321">
    <property type="entry name" value="Y1_Tnp"/>
    <property type="match status" value="1"/>
</dbReference>
<dbReference type="NCBIfam" id="NF033573">
    <property type="entry name" value="transpos_IS200"/>
    <property type="match status" value="1"/>
</dbReference>
<dbReference type="Proteomes" id="UP000241964">
    <property type="component" value="Unassembled WGS sequence"/>
</dbReference>
<dbReference type="InterPro" id="IPR002686">
    <property type="entry name" value="Transposase_17"/>
</dbReference>
<evidence type="ECO:0000313" key="2">
    <source>
        <dbReference type="EMBL" id="PSL34007.1"/>
    </source>
</evidence>
<keyword evidence="3" id="KW-1185">Reference proteome</keyword>
<dbReference type="PANTHER" id="PTHR33360">
    <property type="entry name" value="TRANSPOSASE FOR INSERTION SEQUENCE ELEMENT IS200"/>
    <property type="match status" value="1"/>
</dbReference>
<dbReference type="PANTHER" id="PTHR33360:SF2">
    <property type="entry name" value="TRANSPOSASE FOR INSERTION SEQUENCE ELEMENT IS200"/>
    <property type="match status" value="1"/>
</dbReference>
<evidence type="ECO:0000313" key="3">
    <source>
        <dbReference type="Proteomes" id="UP000241964"/>
    </source>
</evidence>
<sequence>MANTYSQIYLQFVFSVKHRQCLIPKHHKDELHRYITGLVQNRNAKMLAVHCMPDHTHLFVGFKPAMSISDFVKEIKVESNQFINQKRWTSHKFEWQEGYGVFSYSQSHIDHVVRYILGQEEHHRKRTFGEEYRDLLRKFQLSFEEKHLFDFFDTH</sequence>
<protein>
    <submittedName>
        <fullName evidence="2">REP element-mobilizing transposase RayT</fullName>
    </submittedName>
</protein>
<dbReference type="SUPFAM" id="SSF143422">
    <property type="entry name" value="Transposase IS200-like"/>
    <property type="match status" value="1"/>
</dbReference>
<dbReference type="GO" id="GO:0004803">
    <property type="term" value="F:transposase activity"/>
    <property type="evidence" value="ECO:0007669"/>
    <property type="project" value="InterPro"/>
</dbReference>
<dbReference type="Gene3D" id="3.30.70.1290">
    <property type="entry name" value="Transposase IS200-like"/>
    <property type="match status" value="1"/>
</dbReference>
<name>A0A2P8GJ74_9BACT</name>
<dbReference type="GO" id="GO:0006313">
    <property type="term" value="P:DNA transposition"/>
    <property type="evidence" value="ECO:0007669"/>
    <property type="project" value="InterPro"/>
</dbReference>
<evidence type="ECO:0000259" key="1">
    <source>
        <dbReference type="SMART" id="SM01321"/>
    </source>
</evidence>
<dbReference type="RefSeq" id="WP_106593673.1">
    <property type="nucleotide sequence ID" value="NZ_PYAS01000001.1"/>
</dbReference>
<dbReference type="EMBL" id="PYAS01000001">
    <property type="protein sequence ID" value="PSL34007.1"/>
    <property type="molecule type" value="Genomic_DNA"/>
</dbReference>